<evidence type="ECO:0000313" key="1">
    <source>
        <dbReference type="EMBL" id="KFM99155.1"/>
    </source>
</evidence>
<accession>A0A090Z441</accession>
<dbReference type="PATRIC" id="fig|1405.8.peg.4780"/>
<proteinExistence type="predicted"/>
<protein>
    <submittedName>
        <fullName evidence="1">Uncharacterized protein</fullName>
    </submittedName>
</protein>
<reference evidence="2 4" key="2">
    <citation type="submission" date="2018-08" db="EMBL/GenBank/DDBJ databases">
        <title>Bacillus clarus sp. nov. strain PS00077A.</title>
        <authorList>
            <person name="Mendez Acevedo M."/>
            <person name="Carroll L."/>
            <person name="Mukherjee M."/>
            <person name="Wiedmann M."/>
            <person name="Kovac J."/>
        </authorList>
    </citation>
    <scope>NUCLEOTIDE SEQUENCE [LARGE SCALE GENOMIC DNA]</scope>
    <source>
        <strain evidence="2 4">PS00077A</strain>
    </source>
</reference>
<evidence type="ECO:0000313" key="3">
    <source>
        <dbReference type="Proteomes" id="UP000029389"/>
    </source>
</evidence>
<comment type="caution">
    <text evidence="1">The sequence shown here is derived from an EMBL/GenBank/DDBJ whole genome shotgun (WGS) entry which is preliminary data.</text>
</comment>
<evidence type="ECO:0000313" key="4">
    <source>
        <dbReference type="Proteomes" id="UP000264294"/>
    </source>
</evidence>
<sequence length="77" mass="8868">MDNRNVSLATTKKEEKGKTIVVFEFNDVDLSEKRYFGDGSLESEVALSHKKVLKLVNVNLDREEYIPVGRIDRLWLA</sequence>
<name>A0A090Z441_9BACI</name>
<dbReference type="RefSeq" id="WP_042983494.1">
    <property type="nucleotide sequence ID" value="NZ_JMQC01000008.1"/>
</dbReference>
<organism evidence="1 3">
    <name type="scientific">Bacillus clarus</name>
    <dbReference type="NCBI Taxonomy" id="2338372"/>
    <lineage>
        <taxon>Bacteria</taxon>
        <taxon>Bacillati</taxon>
        <taxon>Bacillota</taxon>
        <taxon>Bacilli</taxon>
        <taxon>Bacillales</taxon>
        <taxon>Bacillaceae</taxon>
        <taxon>Bacillus</taxon>
        <taxon>Bacillus cereus group</taxon>
    </lineage>
</organism>
<dbReference type="EMBL" id="JMQC01000008">
    <property type="protein sequence ID" value="KFM99155.1"/>
    <property type="molecule type" value="Genomic_DNA"/>
</dbReference>
<dbReference type="EMBL" id="QVOD01000012">
    <property type="protein sequence ID" value="RFT66666.1"/>
    <property type="molecule type" value="Genomic_DNA"/>
</dbReference>
<keyword evidence="4" id="KW-1185">Reference proteome</keyword>
<gene>
    <name evidence="2" type="ORF">D0U04_12185</name>
    <name evidence="1" type="ORF">DJ93_4643</name>
</gene>
<dbReference type="Proteomes" id="UP000264294">
    <property type="component" value="Unassembled WGS sequence"/>
</dbReference>
<dbReference type="AlphaFoldDB" id="A0A090Z441"/>
<dbReference type="Proteomes" id="UP000029389">
    <property type="component" value="Unassembled WGS sequence"/>
</dbReference>
<evidence type="ECO:0000313" key="2">
    <source>
        <dbReference type="EMBL" id="RFT66666.1"/>
    </source>
</evidence>
<reference evidence="1 3" key="1">
    <citation type="submission" date="2014-04" db="EMBL/GenBank/DDBJ databases">
        <authorList>
            <person name="Bishop-Lilly K.A."/>
            <person name="Broomall S.M."/>
            <person name="Chain P.S."/>
            <person name="Chertkov O."/>
            <person name="Coyne S.R."/>
            <person name="Daligault H.E."/>
            <person name="Davenport K.W."/>
            <person name="Erkkila T."/>
            <person name="Frey K.G."/>
            <person name="Gibbons H.S."/>
            <person name="Gu W."/>
            <person name="Jaissle J."/>
            <person name="Johnson S.L."/>
            <person name="Koroleva G.I."/>
            <person name="Ladner J.T."/>
            <person name="Lo C.-C."/>
            <person name="Minogue T.D."/>
            <person name="Munk C."/>
            <person name="Palacios G.F."/>
            <person name="Redden C.L."/>
            <person name="Rosenzweig C.N."/>
            <person name="Scholz M.B."/>
            <person name="Teshima H."/>
            <person name="Xu Y."/>
        </authorList>
    </citation>
    <scope>NUCLEOTIDE SEQUENCE [LARGE SCALE GENOMIC DNA]</scope>
    <source>
        <strain evidence="1 3">BHP</strain>
    </source>
</reference>